<feature type="transmembrane region" description="Helical" evidence="2">
    <location>
        <begin position="20"/>
        <end position="39"/>
    </location>
</feature>
<feature type="domain" description="EGF-like" evidence="3">
    <location>
        <begin position="115"/>
        <end position="126"/>
    </location>
</feature>
<dbReference type="SUPFAM" id="SSF82895">
    <property type="entry name" value="TSP-1 type 1 repeat"/>
    <property type="match status" value="1"/>
</dbReference>
<proteinExistence type="predicted"/>
<keyword evidence="2" id="KW-0472">Membrane</keyword>
<dbReference type="InterPro" id="IPR000884">
    <property type="entry name" value="TSP1_rpt"/>
</dbReference>
<reference evidence="5 6" key="1">
    <citation type="journal article" date="2021" name="Elife">
        <title>Chloroplast acquisition without the gene transfer in kleptoplastic sea slugs, Plakobranchus ocellatus.</title>
        <authorList>
            <person name="Maeda T."/>
            <person name="Takahashi S."/>
            <person name="Yoshida T."/>
            <person name="Shimamura S."/>
            <person name="Takaki Y."/>
            <person name="Nagai Y."/>
            <person name="Toyoda A."/>
            <person name="Suzuki Y."/>
            <person name="Arimoto A."/>
            <person name="Ishii H."/>
            <person name="Satoh N."/>
            <person name="Nishiyama T."/>
            <person name="Hasebe M."/>
            <person name="Maruyama T."/>
            <person name="Minagawa J."/>
            <person name="Obokata J."/>
            <person name="Shigenobu S."/>
        </authorList>
    </citation>
    <scope>NUCLEOTIDE SEQUENCE [LARGE SCALE GENOMIC DNA]</scope>
</reference>
<organism evidence="5 6">
    <name type="scientific">Elysia marginata</name>
    <dbReference type="NCBI Taxonomy" id="1093978"/>
    <lineage>
        <taxon>Eukaryota</taxon>
        <taxon>Metazoa</taxon>
        <taxon>Spiralia</taxon>
        <taxon>Lophotrochozoa</taxon>
        <taxon>Mollusca</taxon>
        <taxon>Gastropoda</taxon>
        <taxon>Heterobranchia</taxon>
        <taxon>Euthyneura</taxon>
        <taxon>Panpulmonata</taxon>
        <taxon>Sacoglossa</taxon>
        <taxon>Placobranchoidea</taxon>
        <taxon>Plakobranchidae</taxon>
        <taxon>Elysia</taxon>
    </lineage>
</organism>
<dbReference type="SMART" id="SM00209">
    <property type="entry name" value="TSP1"/>
    <property type="match status" value="1"/>
</dbReference>
<dbReference type="PROSITE" id="PS50092">
    <property type="entry name" value="TSP1"/>
    <property type="match status" value="1"/>
</dbReference>
<accession>A0AAV4EXD4</accession>
<sequence length="210" mass="22855">MADGLPSSVSQSPALKSTLPTGFITSYVFFYGAQGVYYLQRKKIIAFLYSTVWTDWSEWSACSVTCNDGFRTRDRNCTDILTNLPDSCIGDYNETGACDVGPIQGVCHSNMSGVCTCDWGYDGNNCELCVGNYTGCYCEYCEDNLIGHDTNCSTPCYNGYASISGGDQCECHENTTLGFWQNDICTGCLTGFILPECLTCDTGQCLPCLG</sequence>
<gene>
    <name evidence="5" type="ORF">ElyMa_005530900</name>
</gene>
<feature type="domain" description="Laminin EGF-like" evidence="4">
    <location>
        <begin position="115"/>
        <end position="141"/>
    </location>
</feature>
<keyword evidence="2" id="KW-1133">Transmembrane helix</keyword>
<protein>
    <submittedName>
        <fullName evidence="5">SCO-spondin</fullName>
    </submittedName>
</protein>
<dbReference type="PROSITE" id="PS01248">
    <property type="entry name" value="EGF_LAM_1"/>
    <property type="match status" value="1"/>
</dbReference>
<evidence type="ECO:0000256" key="2">
    <source>
        <dbReference type="SAM" id="Phobius"/>
    </source>
</evidence>
<evidence type="ECO:0000313" key="5">
    <source>
        <dbReference type="EMBL" id="GFR65446.1"/>
    </source>
</evidence>
<dbReference type="FunFam" id="2.20.100.10:FF:000001">
    <property type="entry name" value="semaphorin-5A isoform X1"/>
    <property type="match status" value="1"/>
</dbReference>
<dbReference type="Proteomes" id="UP000762676">
    <property type="component" value="Unassembled WGS sequence"/>
</dbReference>
<dbReference type="InterPro" id="IPR036383">
    <property type="entry name" value="TSP1_rpt_sf"/>
</dbReference>
<dbReference type="PROSITE" id="PS00022">
    <property type="entry name" value="EGF_1"/>
    <property type="match status" value="1"/>
</dbReference>
<dbReference type="Pfam" id="PF00090">
    <property type="entry name" value="TSP_1"/>
    <property type="match status" value="1"/>
</dbReference>
<evidence type="ECO:0000313" key="6">
    <source>
        <dbReference type="Proteomes" id="UP000762676"/>
    </source>
</evidence>
<dbReference type="EMBL" id="BMAT01011038">
    <property type="protein sequence ID" value="GFR65446.1"/>
    <property type="molecule type" value="Genomic_DNA"/>
</dbReference>
<evidence type="ECO:0000256" key="1">
    <source>
        <dbReference type="ARBA" id="ARBA00023157"/>
    </source>
</evidence>
<evidence type="ECO:0000259" key="3">
    <source>
        <dbReference type="PROSITE" id="PS00022"/>
    </source>
</evidence>
<dbReference type="Gene3D" id="2.20.100.10">
    <property type="entry name" value="Thrombospondin type-1 (TSP1) repeat"/>
    <property type="match status" value="1"/>
</dbReference>
<keyword evidence="1" id="KW-1015">Disulfide bond</keyword>
<evidence type="ECO:0000259" key="4">
    <source>
        <dbReference type="PROSITE" id="PS01248"/>
    </source>
</evidence>
<dbReference type="InterPro" id="IPR000742">
    <property type="entry name" value="EGF"/>
</dbReference>
<dbReference type="InterPro" id="IPR002049">
    <property type="entry name" value="LE_dom"/>
</dbReference>
<keyword evidence="6" id="KW-1185">Reference proteome</keyword>
<dbReference type="AlphaFoldDB" id="A0AAV4EXD4"/>
<keyword evidence="2" id="KW-0812">Transmembrane</keyword>
<name>A0AAV4EXD4_9GAST</name>
<comment type="caution">
    <text evidence="5">The sequence shown here is derived from an EMBL/GenBank/DDBJ whole genome shotgun (WGS) entry which is preliminary data.</text>
</comment>